<evidence type="ECO:0000313" key="3">
    <source>
        <dbReference type="Proteomes" id="UP000316882"/>
    </source>
</evidence>
<evidence type="ECO:0000313" key="2">
    <source>
        <dbReference type="EMBL" id="GEB33933.1"/>
    </source>
</evidence>
<organism evidence="2 3">
    <name type="scientific">Brevibacillus parabrevis</name>
    <dbReference type="NCBI Taxonomy" id="54914"/>
    <lineage>
        <taxon>Bacteria</taxon>
        <taxon>Bacillati</taxon>
        <taxon>Bacillota</taxon>
        <taxon>Bacilli</taxon>
        <taxon>Bacillales</taxon>
        <taxon>Paenibacillaceae</taxon>
        <taxon>Brevibacillus</taxon>
    </lineage>
</organism>
<reference evidence="2 3" key="1">
    <citation type="submission" date="2019-06" db="EMBL/GenBank/DDBJ databases">
        <title>Whole genome shotgun sequence of Brevibacillus parabrevis NBRC 12334.</title>
        <authorList>
            <person name="Hosoyama A."/>
            <person name="Uohara A."/>
            <person name="Ohji S."/>
            <person name="Ichikawa N."/>
        </authorList>
    </citation>
    <scope>NUCLEOTIDE SEQUENCE [LARGE SCALE GENOMIC DNA]</scope>
    <source>
        <strain evidence="2 3">NBRC 12334</strain>
    </source>
</reference>
<dbReference type="Proteomes" id="UP000316882">
    <property type="component" value="Unassembled WGS sequence"/>
</dbReference>
<dbReference type="STRING" id="54914.AV540_17440"/>
<protein>
    <submittedName>
        <fullName evidence="2">Uncharacterized protein</fullName>
    </submittedName>
</protein>
<sequence length="62" mass="6691">MMYVLGILAVCTLAAVLLYAKKGKQSRKATHLVSDEGNPHTNHVNRAYQTGSLDLMGNSMNG</sequence>
<gene>
    <name evidence="2" type="ORF">BPA01_35130</name>
</gene>
<accession>A0A4Y3PKI8</accession>
<dbReference type="EMBL" id="BJMH01000017">
    <property type="protein sequence ID" value="GEB33933.1"/>
    <property type="molecule type" value="Genomic_DNA"/>
</dbReference>
<keyword evidence="3" id="KW-1185">Reference proteome</keyword>
<name>A0A4Y3PKI8_BREPA</name>
<evidence type="ECO:0000256" key="1">
    <source>
        <dbReference type="SAM" id="MobiDB-lite"/>
    </source>
</evidence>
<comment type="caution">
    <text evidence="2">The sequence shown here is derived from an EMBL/GenBank/DDBJ whole genome shotgun (WGS) entry which is preliminary data.</text>
</comment>
<proteinExistence type="predicted"/>
<dbReference type="AlphaFoldDB" id="A0A4Y3PKI8"/>
<feature type="compositionally biased region" description="Polar residues" evidence="1">
    <location>
        <begin position="39"/>
        <end position="62"/>
    </location>
</feature>
<feature type="region of interest" description="Disordered" evidence="1">
    <location>
        <begin position="30"/>
        <end position="62"/>
    </location>
</feature>